<organism evidence="10 11">
    <name type="scientific">Fusibacter bizertensis</name>
    <dbReference type="NCBI Taxonomy" id="1488331"/>
    <lineage>
        <taxon>Bacteria</taxon>
        <taxon>Bacillati</taxon>
        <taxon>Bacillota</taxon>
        <taxon>Clostridia</taxon>
        <taxon>Eubacteriales</taxon>
        <taxon>Eubacteriales Family XII. Incertae Sedis</taxon>
        <taxon>Fusibacter</taxon>
    </lineage>
</organism>
<feature type="transmembrane region" description="Helical" evidence="8">
    <location>
        <begin position="71"/>
        <end position="89"/>
    </location>
</feature>
<feature type="transmembrane region" description="Helical" evidence="8">
    <location>
        <begin position="351"/>
        <end position="376"/>
    </location>
</feature>
<dbReference type="Pfam" id="PF00361">
    <property type="entry name" value="Proton_antipo_M"/>
    <property type="match status" value="1"/>
</dbReference>
<accession>A0ABT6NBG6</accession>
<evidence type="ECO:0000256" key="5">
    <source>
        <dbReference type="ARBA" id="ARBA00023002"/>
    </source>
</evidence>
<dbReference type="PANTHER" id="PTHR42682:SF4">
    <property type="entry name" value="NADH-UBIQUINONE_PLASTOQUINONE"/>
    <property type="match status" value="1"/>
</dbReference>
<feature type="transmembrane region" description="Helical" evidence="8">
    <location>
        <begin position="504"/>
        <end position="526"/>
    </location>
</feature>
<feature type="transmembrane region" description="Helical" evidence="8">
    <location>
        <begin position="96"/>
        <end position="115"/>
    </location>
</feature>
<feature type="transmembrane region" description="Helical" evidence="8">
    <location>
        <begin position="434"/>
        <end position="454"/>
    </location>
</feature>
<evidence type="ECO:0000256" key="8">
    <source>
        <dbReference type="SAM" id="Phobius"/>
    </source>
</evidence>
<dbReference type="InterPro" id="IPR052175">
    <property type="entry name" value="ComplexI-like_HydComp"/>
</dbReference>
<feature type="transmembrane region" description="Helical" evidence="8">
    <location>
        <begin position="474"/>
        <end position="492"/>
    </location>
</feature>
<name>A0ABT6NBG6_9FIRM</name>
<dbReference type="PANTHER" id="PTHR42682">
    <property type="entry name" value="HYDROGENASE-4 COMPONENT F"/>
    <property type="match status" value="1"/>
</dbReference>
<feature type="transmembrane region" description="Helical" evidence="8">
    <location>
        <begin position="195"/>
        <end position="220"/>
    </location>
</feature>
<comment type="caution">
    <text evidence="10">The sequence shown here is derived from an EMBL/GenBank/DDBJ whole genome shotgun (WGS) entry which is preliminary data.</text>
</comment>
<feature type="transmembrane region" description="Helical" evidence="8">
    <location>
        <begin position="320"/>
        <end position="339"/>
    </location>
</feature>
<protein>
    <submittedName>
        <fullName evidence="10">Proton-conducting transporter membrane subunit</fullName>
    </submittedName>
</protein>
<evidence type="ECO:0000256" key="6">
    <source>
        <dbReference type="ARBA" id="ARBA00023136"/>
    </source>
</evidence>
<feature type="transmembrane region" description="Helical" evidence="8">
    <location>
        <begin position="152"/>
        <end position="175"/>
    </location>
</feature>
<evidence type="ECO:0000313" key="10">
    <source>
        <dbReference type="EMBL" id="MDH8677760.1"/>
    </source>
</evidence>
<feature type="transmembrane region" description="Helical" evidence="8">
    <location>
        <begin position="232"/>
        <end position="250"/>
    </location>
</feature>
<evidence type="ECO:0000256" key="3">
    <source>
        <dbReference type="ARBA" id="ARBA00022692"/>
    </source>
</evidence>
<dbReference type="PRINTS" id="PR01437">
    <property type="entry name" value="NUOXDRDTASE4"/>
</dbReference>
<feature type="transmembrane region" description="Helical" evidence="8">
    <location>
        <begin position="29"/>
        <end position="51"/>
    </location>
</feature>
<dbReference type="InterPro" id="IPR001750">
    <property type="entry name" value="ND/Mrp_TM"/>
</dbReference>
<evidence type="ECO:0000256" key="1">
    <source>
        <dbReference type="ARBA" id="ARBA00004651"/>
    </source>
</evidence>
<dbReference type="RefSeq" id="WP_281093581.1">
    <property type="nucleotide sequence ID" value="NZ_JARYZI010000003.1"/>
</dbReference>
<keyword evidence="2" id="KW-1003">Cell membrane</keyword>
<feature type="transmembrane region" description="Helical" evidence="8">
    <location>
        <begin position="6"/>
        <end position="22"/>
    </location>
</feature>
<keyword evidence="6 8" id="KW-0472">Membrane</keyword>
<evidence type="ECO:0000256" key="7">
    <source>
        <dbReference type="RuleBase" id="RU000320"/>
    </source>
</evidence>
<dbReference type="EMBL" id="JARYZI010000003">
    <property type="protein sequence ID" value="MDH8677760.1"/>
    <property type="molecule type" value="Genomic_DNA"/>
</dbReference>
<feature type="transmembrane region" description="Helical" evidence="8">
    <location>
        <begin position="396"/>
        <end position="414"/>
    </location>
</feature>
<feature type="transmembrane region" description="Helical" evidence="8">
    <location>
        <begin position="290"/>
        <end position="308"/>
    </location>
</feature>
<dbReference type="InterPro" id="IPR003918">
    <property type="entry name" value="NADH_UbQ_OxRdtase"/>
</dbReference>
<evidence type="ECO:0000256" key="2">
    <source>
        <dbReference type="ARBA" id="ARBA00022475"/>
    </source>
</evidence>
<keyword evidence="4 8" id="KW-1133">Transmembrane helix</keyword>
<keyword evidence="3 7" id="KW-0812">Transmembrane</keyword>
<keyword evidence="11" id="KW-1185">Reference proteome</keyword>
<evidence type="ECO:0000256" key="4">
    <source>
        <dbReference type="ARBA" id="ARBA00022989"/>
    </source>
</evidence>
<gene>
    <name evidence="10" type="ORF">QE109_06355</name>
</gene>
<comment type="subcellular location">
    <subcellularLocation>
        <location evidence="1">Cell membrane</location>
        <topology evidence="1">Multi-pass membrane protein</topology>
    </subcellularLocation>
    <subcellularLocation>
        <location evidence="7">Membrane</location>
        <topology evidence="7">Multi-pass membrane protein</topology>
    </subcellularLocation>
</comment>
<reference evidence="10 11" key="1">
    <citation type="submission" date="2023-04" db="EMBL/GenBank/DDBJ databases">
        <title>Fusibacter bizertensis strain WBS, isolated from littoral bottom sediments of the Arctic seas - biochemical and genomic analysis.</title>
        <authorList>
            <person name="Brioukhanov A.L."/>
        </authorList>
    </citation>
    <scope>NUCLEOTIDE SEQUENCE [LARGE SCALE GENOMIC DNA]</scope>
    <source>
        <strain evidence="10 11">WBS</strain>
    </source>
</reference>
<proteinExistence type="predicted"/>
<dbReference type="Proteomes" id="UP001158045">
    <property type="component" value="Unassembled WGS sequence"/>
</dbReference>
<keyword evidence="5" id="KW-0560">Oxidoreductase</keyword>
<feature type="domain" description="NADH:quinone oxidoreductase/Mrp antiporter transmembrane" evidence="9">
    <location>
        <begin position="117"/>
        <end position="401"/>
    </location>
</feature>
<sequence>MTLLLYAFVIAPIFIGLLGYIFNRTFFKWLAMVMQLGFILITIALLRAPHMELMLLDIPPPFGMKLKLDEISKVFILLNNFLFFSLMLFSSKKKYMDRLFTFLFLSLQGLINGLFLSTDIFNVYILIEVATITVSILIMYKKDKQSMYDGMLYLTVNMIAMTFFLFGIGILYKTVGVLDFETIKDKIMLIDEPKYLNLSFAFLFTGVSLKAAVLPLFSWLPKAHGTASAPSIVSAVLSGIFVKIGIYLLLRIQFMYSSAIDVVPLISAIGYLTAIAGFIFAIAQTDIKLILAYHTISQVGLMLIGFGGNNINQMGGLYHVLSHGVFKSLFFIIAGVLIYRFETRKIGDMRGLWWLSKPLSVILLVAVFSITGAPFFSGGFSKYFIAYGRYNWTELFLLQLINLGTMTSFIKFILLIFKRPTHEVNFFKIRKTEFTALITLALTCVLLGTGGSFINVNLLNQDLVLSFSKQISKLPSYLLSYSFCFIIYFTLIKNNALLKKLRKVELSFNSINIAIVSFFIFTIAYLNMN</sequence>
<evidence type="ECO:0000259" key="9">
    <source>
        <dbReference type="Pfam" id="PF00361"/>
    </source>
</evidence>
<evidence type="ECO:0000313" key="11">
    <source>
        <dbReference type="Proteomes" id="UP001158045"/>
    </source>
</evidence>
<feature type="transmembrane region" description="Helical" evidence="8">
    <location>
        <begin position="262"/>
        <end position="283"/>
    </location>
</feature>
<feature type="transmembrane region" description="Helical" evidence="8">
    <location>
        <begin position="121"/>
        <end position="140"/>
    </location>
</feature>